<evidence type="ECO:0000313" key="1">
    <source>
        <dbReference type="EMBL" id="AQQ75526.1"/>
    </source>
</evidence>
<name>A0A1S5Y337_9VIRU</name>
<dbReference type="EMBL" id="KY229235">
    <property type="protein sequence ID" value="AQQ75526.1"/>
    <property type="molecule type" value="Genomic_DNA"/>
</dbReference>
<reference evidence="1" key="1">
    <citation type="journal article" date="2017" name="MBio">
        <title>Viruses in the Oceanic Basement.</title>
        <authorList>
            <person name="Nigro O.D."/>
            <person name="Jungbluth S.P."/>
            <person name="Steward G.F."/>
            <person name="Rappe M.S."/>
        </authorList>
    </citation>
    <scope>NUCLEOTIDE SEQUENCE</scope>
    <source>
        <strain evidence="1">JdFR1000234</strain>
    </source>
</reference>
<organism evidence="1">
    <name type="scientific">uncultured archaeal virus</name>
    <dbReference type="NCBI Taxonomy" id="1960247"/>
    <lineage>
        <taxon>Viruses</taxon>
        <taxon>environmental samples</taxon>
    </lineage>
</organism>
<proteinExistence type="predicted"/>
<accession>A0A1S5Y337</accession>
<protein>
    <submittedName>
        <fullName evidence="1">Uncharacterized protein</fullName>
    </submittedName>
</protein>
<sequence length="221" mass="26478">MRVVALTLAQYEKEKIKKKDIVLHLAYPSLSQNDFGISTTLASLFALYKDELKKLSWSDSIRVYLQILSSIGEVMNAFYKIGKKARKYKFDIYIVYYYTDLFWIRRVFVRLIEAFIKPVTREMEKNYYLEFATYFIKDIEKFLYTPPYETYLEREITIDEDKCLVKIIKRRDYVLFIVLYDNKKKIIVFAADGKEIYYLYSDEPPLSASTRLLDFLFTILE</sequence>
<gene>
    <name evidence="1" type="ORF">JDFR1000234_51</name>
</gene>